<evidence type="ECO:0000313" key="2">
    <source>
        <dbReference type="Proteomes" id="UP000613208"/>
    </source>
</evidence>
<name>A0A916VE76_9FIRM</name>
<proteinExistence type="predicted"/>
<sequence>MDVKTYIEKEIDACNFALEKEYQTCADVIRVAELESRMQTLTEVLYILENKNAPGDEAPKGK</sequence>
<dbReference type="EMBL" id="BLYI01000065">
    <property type="protein sequence ID" value="GFO86466.1"/>
    <property type="molecule type" value="Genomic_DNA"/>
</dbReference>
<gene>
    <name evidence="1" type="ORF">ANBU17_28130</name>
</gene>
<dbReference type="AlphaFoldDB" id="A0A916VE76"/>
<accession>A0A916VE76</accession>
<reference evidence="1" key="1">
    <citation type="submission" date="2020-06" db="EMBL/GenBank/DDBJ databases">
        <title>Characterization of fructooligosaccharide metabolism and fructooligosaccharide-degrading enzymes in human commensal butyrate producers.</title>
        <authorList>
            <person name="Tanno H."/>
            <person name="Fujii T."/>
            <person name="Hirano K."/>
            <person name="Maeno S."/>
            <person name="Tonozuka T."/>
            <person name="Sakamoto M."/>
            <person name="Ohkuma M."/>
            <person name="Tochio T."/>
            <person name="Endo A."/>
        </authorList>
    </citation>
    <scope>NUCLEOTIDE SEQUENCE</scope>
    <source>
        <strain evidence="1">JCM 17466</strain>
    </source>
</reference>
<evidence type="ECO:0000313" key="1">
    <source>
        <dbReference type="EMBL" id="GFO86466.1"/>
    </source>
</evidence>
<dbReference type="RefSeq" id="WP_201312120.1">
    <property type="nucleotide sequence ID" value="NZ_BLYI01000065.1"/>
</dbReference>
<dbReference type="Proteomes" id="UP000613208">
    <property type="component" value="Unassembled WGS sequence"/>
</dbReference>
<keyword evidence="2" id="KW-1185">Reference proteome</keyword>
<organism evidence="1 2">
    <name type="scientific">Anaerostipes butyraticus</name>
    <dbReference type="NCBI Taxonomy" id="645466"/>
    <lineage>
        <taxon>Bacteria</taxon>
        <taxon>Bacillati</taxon>
        <taxon>Bacillota</taxon>
        <taxon>Clostridia</taxon>
        <taxon>Lachnospirales</taxon>
        <taxon>Lachnospiraceae</taxon>
        <taxon>Anaerostipes</taxon>
    </lineage>
</organism>
<comment type="caution">
    <text evidence="1">The sequence shown here is derived from an EMBL/GenBank/DDBJ whole genome shotgun (WGS) entry which is preliminary data.</text>
</comment>
<protein>
    <submittedName>
        <fullName evidence="1">Uncharacterized protein</fullName>
    </submittedName>
</protein>